<organism evidence="1 2">
    <name type="scientific">Andalucia godoyi</name>
    <name type="common">Flagellate</name>
    <dbReference type="NCBI Taxonomy" id="505711"/>
    <lineage>
        <taxon>Eukaryota</taxon>
        <taxon>Discoba</taxon>
        <taxon>Jakobida</taxon>
        <taxon>Andalucina</taxon>
        <taxon>Andaluciidae</taxon>
        <taxon>Andalucia</taxon>
    </lineage>
</organism>
<comment type="caution">
    <text evidence="1">The sequence shown here is derived from an EMBL/GenBank/DDBJ whole genome shotgun (WGS) entry which is preliminary data.</text>
</comment>
<evidence type="ECO:0000313" key="1">
    <source>
        <dbReference type="EMBL" id="KAF0852346.1"/>
    </source>
</evidence>
<name>A0A8K0F0K3_ANDGO</name>
<dbReference type="AlphaFoldDB" id="A0A8K0F0K3"/>
<gene>
    <name evidence="1" type="ORF">ANDGO_08792</name>
</gene>
<sequence length="102" mass="11378">MSGRTRHILMHIIYSLHGRPIRDSNSPALGIPGGFRHKNGASLDSQTSSCAPVFGCWWTRNVKVIQGHFQQPQQFARCALHVDWFGIPEPLLDDSCEGAHPM</sequence>
<accession>A0A8K0F0K3</accession>
<protein>
    <submittedName>
        <fullName evidence="1">Putative mitochondrial protein</fullName>
    </submittedName>
</protein>
<reference evidence="1" key="1">
    <citation type="submission" date="2019-09" db="EMBL/GenBank/DDBJ databases">
        <title>The Mitochondrial Proteome of the Jakobid, Andalucia godoyi, a Protist With the Most Gene-Rich and Bacteria-Like Mitochondrial Genome.</title>
        <authorList>
            <person name="Gray M.W."/>
            <person name="Burger G."/>
            <person name="Derelle R."/>
            <person name="Klimes V."/>
            <person name="Leger M."/>
            <person name="Sarrasin M."/>
            <person name="Vlcek C."/>
            <person name="Roger A.J."/>
            <person name="Elias M."/>
            <person name="Lang B.F."/>
        </authorList>
    </citation>
    <scope>NUCLEOTIDE SEQUENCE</scope>
    <source>
        <strain evidence="1">And28</strain>
    </source>
</reference>
<evidence type="ECO:0000313" key="2">
    <source>
        <dbReference type="Proteomes" id="UP000799049"/>
    </source>
</evidence>
<proteinExistence type="predicted"/>
<dbReference type="Proteomes" id="UP000799049">
    <property type="component" value="Unassembled WGS sequence"/>
</dbReference>
<keyword evidence="2" id="KW-1185">Reference proteome</keyword>
<dbReference type="EMBL" id="VRVR01000043">
    <property type="protein sequence ID" value="KAF0852346.1"/>
    <property type="molecule type" value="Genomic_DNA"/>
</dbReference>